<proteinExistence type="predicted"/>
<organism evidence="2 3">
    <name type="scientific">Eragrostis curvula</name>
    <name type="common">weeping love grass</name>
    <dbReference type="NCBI Taxonomy" id="38414"/>
    <lineage>
        <taxon>Eukaryota</taxon>
        <taxon>Viridiplantae</taxon>
        <taxon>Streptophyta</taxon>
        <taxon>Embryophyta</taxon>
        <taxon>Tracheophyta</taxon>
        <taxon>Spermatophyta</taxon>
        <taxon>Magnoliopsida</taxon>
        <taxon>Liliopsida</taxon>
        <taxon>Poales</taxon>
        <taxon>Poaceae</taxon>
        <taxon>PACMAD clade</taxon>
        <taxon>Chloridoideae</taxon>
        <taxon>Eragrostideae</taxon>
        <taxon>Eragrostidinae</taxon>
        <taxon>Eragrostis</taxon>
    </lineage>
</organism>
<feature type="non-terminal residue" evidence="2">
    <location>
        <position position="1"/>
    </location>
</feature>
<protein>
    <submittedName>
        <fullName evidence="2">Uncharacterized protein</fullName>
    </submittedName>
</protein>
<evidence type="ECO:0000313" key="2">
    <source>
        <dbReference type="EMBL" id="TVT99010.1"/>
    </source>
</evidence>
<reference evidence="2 3" key="1">
    <citation type="journal article" date="2019" name="Sci. Rep.">
        <title>A high-quality genome of Eragrostis curvula grass provides insights into Poaceae evolution and supports new strategies to enhance forage quality.</title>
        <authorList>
            <person name="Carballo J."/>
            <person name="Santos B.A.C.M."/>
            <person name="Zappacosta D."/>
            <person name="Garbus I."/>
            <person name="Selva J.P."/>
            <person name="Gallo C.A."/>
            <person name="Diaz A."/>
            <person name="Albertini E."/>
            <person name="Caccamo M."/>
            <person name="Echenique V."/>
        </authorList>
    </citation>
    <scope>NUCLEOTIDE SEQUENCE [LARGE SCALE GENOMIC DNA]</scope>
    <source>
        <strain evidence="3">cv. Victoria</strain>
        <tissue evidence="2">Leaf</tissue>
    </source>
</reference>
<dbReference type="Gramene" id="TVT99010">
    <property type="protein sequence ID" value="TVT99010"/>
    <property type="gene ID" value="EJB05_55639"/>
</dbReference>
<sequence length="182" mass="20188">ERRPEHHQSPKPPIAGRPTTSRANPTASSPSLGSRDPSPTDPASSTSHATHHVRGPRARHAFAVARTSASLVVHGYSSQSRAGLVRSTLSFPTPLPFSYFYFQLFGPIFFPNSLPSSASSFFDRKEFVGYSCLPCSLRKHLRHVKVGAKDTFIRIQYMPFHPFGALYRIYCKISVHAGWMSS</sequence>
<feature type="compositionally biased region" description="Polar residues" evidence="1">
    <location>
        <begin position="18"/>
        <end position="32"/>
    </location>
</feature>
<accession>A0A5J9SJ56</accession>
<gene>
    <name evidence="2" type="ORF">EJB05_55639</name>
</gene>
<name>A0A5J9SJ56_9POAL</name>
<dbReference type="Proteomes" id="UP000324897">
    <property type="component" value="Unassembled WGS sequence"/>
</dbReference>
<keyword evidence="3" id="KW-1185">Reference proteome</keyword>
<evidence type="ECO:0000256" key="1">
    <source>
        <dbReference type="SAM" id="MobiDB-lite"/>
    </source>
</evidence>
<evidence type="ECO:0000313" key="3">
    <source>
        <dbReference type="Proteomes" id="UP000324897"/>
    </source>
</evidence>
<feature type="region of interest" description="Disordered" evidence="1">
    <location>
        <begin position="1"/>
        <end position="56"/>
    </location>
</feature>
<dbReference type="AlphaFoldDB" id="A0A5J9SJ56"/>
<comment type="caution">
    <text evidence="2">The sequence shown here is derived from an EMBL/GenBank/DDBJ whole genome shotgun (WGS) entry which is preliminary data.</text>
</comment>
<dbReference type="EMBL" id="RWGY01000774">
    <property type="protein sequence ID" value="TVT99010.1"/>
    <property type="molecule type" value="Genomic_DNA"/>
</dbReference>